<organism evidence="1 2">
    <name type="scientific">Brassica carinata</name>
    <name type="common">Ethiopian mustard</name>
    <name type="synonym">Abyssinian cabbage</name>
    <dbReference type="NCBI Taxonomy" id="52824"/>
    <lineage>
        <taxon>Eukaryota</taxon>
        <taxon>Viridiplantae</taxon>
        <taxon>Streptophyta</taxon>
        <taxon>Embryophyta</taxon>
        <taxon>Tracheophyta</taxon>
        <taxon>Spermatophyta</taxon>
        <taxon>Magnoliopsida</taxon>
        <taxon>eudicotyledons</taxon>
        <taxon>Gunneridae</taxon>
        <taxon>Pentapetalae</taxon>
        <taxon>rosids</taxon>
        <taxon>malvids</taxon>
        <taxon>Brassicales</taxon>
        <taxon>Brassicaceae</taxon>
        <taxon>Brassiceae</taxon>
        <taxon>Brassica</taxon>
    </lineage>
</organism>
<proteinExistence type="predicted"/>
<dbReference type="EMBL" id="JAAMPC010000004">
    <property type="protein sequence ID" value="KAG2315321.1"/>
    <property type="molecule type" value="Genomic_DNA"/>
</dbReference>
<accession>A0A8X7VPW2</accession>
<evidence type="ECO:0000313" key="1">
    <source>
        <dbReference type="EMBL" id="KAG2315321.1"/>
    </source>
</evidence>
<dbReference type="OrthoDB" id="2143914at2759"/>
<evidence type="ECO:0000313" key="2">
    <source>
        <dbReference type="Proteomes" id="UP000886595"/>
    </source>
</evidence>
<comment type="caution">
    <text evidence="1">The sequence shown here is derived from an EMBL/GenBank/DDBJ whole genome shotgun (WGS) entry which is preliminary data.</text>
</comment>
<sequence length="210" mass="23079">MLAAAFSNGQFGNSNLFNNKTALEDLLKLQLIHKMLQMITPRAIPNINSFSTNSLIPKPEPVVNDFNTNLVNPKPEPVAGQLNATGPQVFINQSENEDSMPSFGNDWDGFEDNQLPGLLTVSQENLKSAKPGTSTTTEVNYKTRPDMMPGYFGDQLRGIPSTGSISVSPETSGLNYPNTTQHSSASDVLEDWEKFLDDETSDSCWKSFLE</sequence>
<dbReference type="Proteomes" id="UP000886595">
    <property type="component" value="Unassembled WGS sequence"/>
</dbReference>
<name>A0A8X7VPW2_BRACI</name>
<protein>
    <submittedName>
        <fullName evidence="1">Uncharacterized protein</fullName>
    </submittedName>
</protein>
<reference evidence="1 2" key="1">
    <citation type="submission" date="2020-02" db="EMBL/GenBank/DDBJ databases">
        <authorList>
            <person name="Ma Q."/>
            <person name="Huang Y."/>
            <person name="Song X."/>
            <person name="Pei D."/>
        </authorList>
    </citation>
    <scope>NUCLEOTIDE SEQUENCE [LARGE SCALE GENOMIC DNA]</scope>
    <source>
        <strain evidence="1">Sxm20200214</strain>
        <tissue evidence="1">Leaf</tissue>
    </source>
</reference>
<dbReference type="AlphaFoldDB" id="A0A8X7VPW2"/>
<gene>
    <name evidence="1" type="ORF">Bca52824_018443</name>
</gene>
<keyword evidence="2" id="KW-1185">Reference proteome</keyword>